<name>A0AA94EI69_9GAMM</name>
<comment type="caution">
    <text evidence="2">The sequence shown here is derived from an EMBL/GenBank/DDBJ whole genome shotgun (WGS) entry which is preliminary data.</text>
</comment>
<accession>A0AA94EI69</accession>
<keyword evidence="1" id="KW-1133">Transmembrane helix</keyword>
<feature type="transmembrane region" description="Helical" evidence="1">
    <location>
        <begin position="350"/>
        <end position="371"/>
    </location>
</feature>
<feature type="transmembrane region" description="Helical" evidence="1">
    <location>
        <begin position="316"/>
        <end position="338"/>
    </location>
</feature>
<dbReference type="SUPFAM" id="SSF103473">
    <property type="entry name" value="MFS general substrate transporter"/>
    <property type="match status" value="1"/>
</dbReference>
<keyword evidence="1" id="KW-0812">Transmembrane</keyword>
<feature type="transmembrane region" description="Helical" evidence="1">
    <location>
        <begin position="57"/>
        <end position="75"/>
    </location>
</feature>
<feature type="transmembrane region" description="Helical" evidence="1">
    <location>
        <begin position="167"/>
        <end position="186"/>
    </location>
</feature>
<feature type="transmembrane region" description="Helical" evidence="1">
    <location>
        <begin position="250"/>
        <end position="269"/>
    </location>
</feature>
<evidence type="ECO:0000313" key="3">
    <source>
        <dbReference type="Proteomes" id="UP000286680"/>
    </source>
</evidence>
<feature type="transmembrane region" description="Helical" evidence="1">
    <location>
        <begin position="20"/>
        <end position="45"/>
    </location>
</feature>
<feature type="transmembrane region" description="Helical" evidence="1">
    <location>
        <begin position="219"/>
        <end position="244"/>
    </location>
</feature>
<feature type="transmembrane region" description="Helical" evidence="1">
    <location>
        <begin position="276"/>
        <end position="296"/>
    </location>
</feature>
<feature type="transmembrane region" description="Helical" evidence="1">
    <location>
        <begin position="81"/>
        <end position="100"/>
    </location>
</feature>
<sequence length="410" mass="45125">MSYWASWPIMIVLMYQTRQLGVTDAFVLLAVCGAGGVLARVIGSLLSAQATAMVSRYHNLAMLIVAAAGFVGVVYQQTHMGILALALLLSGYPAIIYGRAFDSSLVGTRSDLTGTSLPSAWVVGIILISTFLAYLLVPLVVMLPLPIEGAAKTFVMSSGNLFSRQPIGAAITPASFPLLMAVLFLASSIKQWLLPNTHFPFKPINRVPLRGLLLNNKHLWYVGILYNMTLGSFIGFSFVLPIILEVEFGYSTLMLVWMAPFLGILARPLGHWLGRLFGGTLVTQVCLLLMSVFAAMAARQFLLMDYPQDMRYFDVLFISMMGLVISSAMANGSVVVTLHKVFPLAYVNRVLSWVGSVAFIGAVYLPLRFLLAWEEQGFANVMFEIAVFFVLGFIANYIIYLRRHGEFYNP</sequence>
<dbReference type="EMBL" id="PIPS01000001">
    <property type="protein sequence ID" value="RUO45554.1"/>
    <property type="molecule type" value="Genomic_DNA"/>
</dbReference>
<dbReference type="Gene3D" id="1.20.1250.20">
    <property type="entry name" value="MFS general substrate transporter like domains"/>
    <property type="match status" value="1"/>
</dbReference>
<evidence type="ECO:0000256" key="1">
    <source>
        <dbReference type="SAM" id="Phobius"/>
    </source>
</evidence>
<organism evidence="2 3">
    <name type="scientific">Idiomarina aquatica</name>
    <dbReference type="NCBI Taxonomy" id="1327752"/>
    <lineage>
        <taxon>Bacteria</taxon>
        <taxon>Pseudomonadati</taxon>
        <taxon>Pseudomonadota</taxon>
        <taxon>Gammaproteobacteria</taxon>
        <taxon>Alteromonadales</taxon>
        <taxon>Idiomarinaceae</taxon>
        <taxon>Idiomarina</taxon>
    </lineage>
</organism>
<feature type="transmembrane region" description="Helical" evidence="1">
    <location>
        <begin position="377"/>
        <end position="400"/>
    </location>
</feature>
<keyword evidence="3" id="KW-1185">Reference proteome</keyword>
<proteinExistence type="predicted"/>
<dbReference type="AlphaFoldDB" id="A0AA94EI69"/>
<dbReference type="InterPro" id="IPR036259">
    <property type="entry name" value="MFS_trans_sf"/>
</dbReference>
<reference evidence="3" key="1">
    <citation type="journal article" date="2018" name="Front. Microbiol.">
        <title>Genome-Based Analysis Reveals the Taxonomy and Diversity of the Family Idiomarinaceae.</title>
        <authorList>
            <person name="Liu Y."/>
            <person name="Lai Q."/>
            <person name="Shao Z."/>
        </authorList>
    </citation>
    <scope>NUCLEOTIDE SEQUENCE [LARGE SCALE GENOMIC DNA]</scope>
    <source>
        <strain evidence="3">SN-14</strain>
    </source>
</reference>
<keyword evidence="1" id="KW-0472">Membrane</keyword>
<protein>
    <submittedName>
        <fullName evidence="2">Nitrate/nitrite transporter</fullName>
    </submittedName>
</protein>
<feature type="transmembrane region" description="Helical" evidence="1">
    <location>
        <begin position="121"/>
        <end position="147"/>
    </location>
</feature>
<dbReference type="Proteomes" id="UP000286680">
    <property type="component" value="Unassembled WGS sequence"/>
</dbReference>
<evidence type="ECO:0000313" key="2">
    <source>
        <dbReference type="EMBL" id="RUO45554.1"/>
    </source>
</evidence>
<gene>
    <name evidence="2" type="ORF">CWE23_06045</name>
</gene>